<dbReference type="AlphaFoldDB" id="A0A9P9WBR9"/>
<protein>
    <submittedName>
        <fullName evidence="3">Uncharacterized protein</fullName>
    </submittedName>
</protein>
<evidence type="ECO:0000313" key="3">
    <source>
        <dbReference type="EMBL" id="KAI1856017.1"/>
    </source>
</evidence>
<feature type="region of interest" description="Disordered" evidence="1">
    <location>
        <begin position="273"/>
        <end position="295"/>
    </location>
</feature>
<keyword evidence="2" id="KW-0472">Membrane</keyword>
<comment type="caution">
    <text evidence="3">The sequence shown here is derived from an EMBL/GenBank/DDBJ whole genome shotgun (WGS) entry which is preliminary data.</text>
</comment>
<feature type="compositionally biased region" description="Low complexity" evidence="1">
    <location>
        <begin position="128"/>
        <end position="178"/>
    </location>
</feature>
<evidence type="ECO:0000256" key="1">
    <source>
        <dbReference type="SAM" id="MobiDB-lite"/>
    </source>
</evidence>
<keyword evidence="2" id="KW-1133">Transmembrane helix</keyword>
<evidence type="ECO:0000313" key="4">
    <source>
        <dbReference type="Proteomes" id="UP000829685"/>
    </source>
</evidence>
<dbReference type="Proteomes" id="UP000829685">
    <property type="component" value="Unassembled WGS sequence"/>
</dbReference>
<feature type="transmembrane region" description="Helical" evidence="2">
    <location>
        <begin position="183"/>
        <end position="205"/>
    </location>
</feature>
<accession>A0A9P9WBR9</accession>
<keyword evidence="2" id="KW-0812">Transmembrane</keyword>
<keyword evidence="4" id="KW-1185">Reference proteome</keyword>
<name>A0A9P9WBR9_9PEZI</name>
<organism evidence="3 4">
    <name type="scientific">Neoarthrinium moseri</name>
    <dbReference type="NCBI Taxonomy" id="1658444"/>
    <lineage>
        <taxon>Eukaryota</taxon>
        <taxon>Fungi</taxon>
        <taxon>Dikarya</taxon>
        <taxon>Ascomycota</taxon>
        <taxon>Pezizomycotina</taxon>
        <taxon>Sordariomycetes</taxon>
        <taxon>Xylariomycetidae</taxon>
        <taxon>Amphisphaeriales</taxon>
        <taxon>Apiosporaceae</taxon>
        <taxon>Neoarthrinium</taxon>
    </lineage>
</organism>
<proteinExistence type="predicted"/>
<reference evidence="3" key="1">
    <citation type="submission" date="2021-03" db="EMBL/GenBank/DDBJ databases">
        <title>Revisited historic fungal species revealed as producer of novel bioactive compounds through whole genome sequencing and comparative genomics.</title>
        <authorList>
            <person name="Vignolle G.A."/>
            <person name="Hochenegger N."/>
            <person name="Mach R.L."/>
            <person name="Mach-Aigner A.R."/>
            <person name="Javad Rahimi M."/>
            <person name="Salim K.A."/>
            <person name="Chan C.M."/>
            <person name="Lim L.B.L."/>
            <person name="Cai F."/>
            <person name="Druzhinina I.S."/>
            <person name="U'Ren J.M."/>
            <person name="Derntl C."/>
        </authorList>
    </citation>
    <scope>NUCLEOTIDE SEQUENCE</scope>
    <source>
        <strain evidence="3">TUCIM 5799</strain>
    </source>
</reference>
<feature type="region of interest" description="Disordered" evidence="1">
    <location>
        <begin position="127"/>
        <end position="178"/>
    </location>
</feature>
<dbReference type="EMBL" id="JAFIMR010000047">
    <property type="protein sequence ID" value="KAI1856017.1"/>
    <property type="molecule type" value="Genomic_DNA"/>
</dbReference>
<sequence length="295" mass="30214">MEYDEILKLRAITTDAATCGYANGDPSKVRTANSGYDCRIDTVQALWGFCPTSVSSASDCGLAAACSDQHACSGICGKTGVTRLTTFTCSLPGASYCSTVLLDSGPDLTFSYIACGTAARTETLLANPTSAKTTASSSSKTSPSNSKSTSSASDSSSSSLSTASPAAQTSSSGGSSGSTTGTIAGGVIGGLALVCLTVVAVVLVLRGSLRKHRENNELAAAAGVEPSYDNHRQQMSNNEASWSPSYYAPAHQTYPVEMYVDPAAQRLTEPAELAVPAAEFRSPRSELDGSAVGRP</sequence>
<gene>
    <name evidence="3" type="ORF">JX265_011914</name>
</gene>
<evidence type="ECO:0000256" key="2">
    <source>
        <dbReference type="SAM" id="Phobius"/>
    </source>
</evidence>